<dbReference type="PANTHER" id="PTHR47957:SF3">
    <property type="entry name" value="ATP-DEPENDENT HELICASE HRQ1"/>
    <property type="match status" value="1"/>
</dbReference>
<dbReference type="InterPro" id="IPR011545">
    <property type="entry name" value="DEAD/DEAH_box_helicase_dom"/>
</dbReference>
<dbReference type="CDD" id="cd17923">
    <property type="entry name" value="DEXHc_Hrq1-like"/>
    <property type="match status" value="1"/>
</dbReference>
<dbReference type="PROSITE" id="PS51192">
    <property type="entry name" value="HELICASE_ATP_BIND_1"/>
    <property type="match status" value="1"/>
</dbReference>
<dbReference type="SMART" id="SM00487">
    <property type="entry name" value="DEXDc"/>
    <property type="match status" value="1"/>
</dbReference>
<dbReference type="InterPro" id="IPR001650">
    <property type="entry name" value="Helicase_C-like"/>
</dbReference>
<dbReference type="GO" id="GO:0003676">
    <property type="term" value="F:nucleic acid binding"/>
    <property type="evidence" value="ECO:0007669"/>
    <property type="project" value="InterPro"/>
</dbReference>
<dbReference type="Pfam" id="PF00270">
    <property type="entry name" value="DEAD"/>
    <property type="match status" value="1"/>
</dbReference>
<evidence type="ECO:0008006" key="6">
    <source>
        <dbReference type="Google" id="ProtNLM"/>
    </source>
</evidence>
<evidence type="ECO:0000313" key="5">
    <source>
        <dbReference type="EMBL" id="KKN21970.1"/>
    </source>
</evidence>
<proteinExistence type="predicted"/>
<evidence type="ECO:0000259" key="3">
    <source>
        <dbReference type="PROSITE" id="PS51192"/>
    </source>
</evidence>
<dbReference type="InterPro" id="IPR014001">
    <property type="entry name" value="Helicase_ATP-bd"/>
</dbReference>
<dbReference type="Pfam" id="PF00271">
    <property type="entry name" value="Helicase_C"/>
    <property type="match status" value="1"/>
</dbReference>
<dbReference type="InterPro" id="IPR027417">
    <property type="entry name" value="P-loop_NTPase"/>
</dbReference>
<dbReference type="GO" id="GO:0005524">
    <property type="term" value="F:ATP binding"/>
    <property type="evidence" value="ECO:0007669"/>
    <property type="project" value="UniProtKB-KW"/>
</dbReference>
<dbReference type="EMBL" id="LAZR01003103">
    <property type="protein sequence ID" value="KKN21970.1"/>
    <property type="molecule type" value="Genomic_DNA"/>
</dbReference>
<dbReference type="Pfam" id="PF09369">
    <property type="entry name" value="MZB"/>
    <property type="match status" value="1"/>
</dbReference>
<name>A0A0F9NR69_9ZZZZ</name>
<organism evidence="5">
    <name type="scientific">marine sediment metagenome</name>
    <dbReference type="NCBI Taxonomy" id="412755"/>
    <lineage>
        <taxon>unclassified sequences</taxon>
        <taxon>metagenomes</taxon>
        <taxon>ecological metagenomes</taxon>
    </lineage>
</organism>
<dbReference type="InterPro" id="IPR018973">
    <property type="entry name" value="MZB"/>
</dbReference>
<evidence type="ECO:0000259" key="4">
    <source>
        <dbReference type="PROSITE" id="PS51194"/>
    </source>
</evidence>
<dbReference type="InterPro" id="IPR024975">
    <property type="entry name" value="NOV_C"/>
</dbReference>
<evidence type="ECO:0000256" key="1">
    <source>
        <dbReference type="ARBA" id="ARBA00022741"/>
    </source>
</evidence>
<sequence>MPIDPVKLTKDIKDKYDSYLSSTFHLNNENLRNVFNKVIEGYNFVKGPFLESTPPFKSGVHLKELIKEGILNAKFNDFIFEALEYLNDKPLYLHQEKAIRKVVNDRNLVISSGTGSGKTECFLIPIYNHLLNEYQEKGTITPGVRALLLYPMNALANDQLRRIREIARVLEKNIPELNITFGRFTGETDETDVQAEETFLQANPGETIVKSERLSRKAMRENPPHILITNYAMLEYLLLRPKDNTFFDGENAQNWRFLILDEAHIYSGAKGIEMALLIRRLKDRVSKKTNGEIQCIATSATLVSDVDDWTSVSRFASTLFGEPFEWIELDPSKQDIIDGERIDVDLMGELKSFPLEIYSELEQIIFNDDLPIKDKLDKMFNCLQKTGIKESLLKEIVNNSRDNIKVIIYGFLSLDERLLNLKQYLKQGTRELTDCIINILKKEKPTEREIQCIISLINLSVWAKIKRESLPLLPARYHLFVRAPEGAFISFYPKEEIYLERKEKTKEEYPVFELAACKRCGQEYLVGRVQNNILKHTYQEGELINKSRVISKNRYFILWNESINFEEDEDQEVAIPDYILEKGEKWELCVMCGKLFKNKEEKCECKIKTDSRRILVEVFPKDDVLNKCFSCGLRSINIVRKFVFSQNNLNSIIVIVLYQHQNKELFSSEDYSLKKILAFSDSRQGAAIFAAFLEKDYEQLLFRSIITKAIEENNIYDDYRLNSLFEDVLIITQKHRLFNDDIDEREKSKRVWRWIIYEFCALFDKRNSLEKVGIISFSPIFPKGWTPIKELYEAPWNLNDKNARNIYIVLLNSLRFNFACSFPPNVGLEPTDEFFFPRNHQYKFRGEISNSKKGIFSFIPSGGHLNLRLDYLKRLYKTITNKNDKEKVCKKILGLIWSDLVVNWRDKGFLSFREGNEGTVLQLDYRFWTVNKGMKENRIFHCNKCGTYLSFSIKNTCPTFNCRGKLIEEKNDLNLKTNFYNSMYHELNPIKMVTHEHTAQLESSHASKIQQEFVKGNINVLSCSTTFELGVDLGTLETVFLRNVPPEPANYVQRAGRAGRRLDIIGYTITFAHLRSHDLSYFREPDKMVDGIIKPPELSLTNEKIIGRHLQSIALSSFFSIYKEFYGKLEKFIRFDDDLSGVQKLREYLQSKPISIKNSVMNVTPSYAHEIFQFEEWGWLNEFIGDDGSLTTAEIKVKEQYKIMSKFCEDKTQEWISTKDNNIKNDIQNDLNWATRSKETIKRRSLIEFFASNNVIPKYGFPVDVVSLQILSQNPIAKNVKLERDLRIGLSEFAPGSQIIANKYVWKSQGLRRLQKQTWPIFFYGTCPYCERFFLKQYLVKSTRPDFKCDTHGKIPPKLIKKFLIPIFGFTTNLRATPKKVSFFRPKHQFSSRPYFYDYKDYEEKDFQVKKLKIGVKYAHHGELVVICKGKDGGFYYCNYCGFASPERKEKHQSPYGKECTKPLRGPIHLGHKFMTDVLSLHFLKPQLLESEMEFFAYSLLYAILEGTSKALGIKRNDLDGCLYPTSEGIVLILFDNVPGGAGHVKRIIEGENSLLNILETTLDITSNCLCGQETSCYSCLRNYRNQFSHPILRRGDVADFLSYYLDIEKKKQESEDDTDFKTKVGRQGEEFAFLNLKMIKEKEYDIVNKNDRFLVEEIDNFFIKEGDNIIFKAKWENGIKETYKGYDISFIENNIKNYIEVKSTVFLDKMWFPISTNEWKYLMEKGEKYFIYRVFGVNLDKLECTKLTIVHNPCREWREGNLKAFPYKIEI</sequence>
<dbReference type="SMART" id="SM00490">
    <property type="entry name" value="HELICc"/>
    <property type="match status" value="1"/>
</dbReference>
<evidence type="ECO:0000256" key="2">
    <source>
        <dbReference type="ARBA" id="ARBA00022840"/>
    </source>
</evidence>
<dbReference type="GO" id="GO:0006289">
    <property type="term" value="P:nucleotide-excision repair"/>
    <property type="evidence" value="ECO:0007669"/>
    <property type="project" value="TreeGrafter"/>
</dbReference>
<comment type="caution">
    <text evidence="5">The sequence shown here is derived from an EMBL/GenBank/DDBJ whole genome shotgun (WGS) entry which is preliminary data.</text>
</comment>
<keyword evidence="2" id="KW-0067">ATP-binding</keyword>
<dbReference type="PANTHER" id="PTHR47957">
    <property type="entry name" value="ATP-DEPENDENT HELICASE HRQ1"/>
    <property type="match status" value="1"/>
</dbReference>
<dbReference type="GO" id="GO:0005634">
    <property type="term" value="C:nucleus"/>
    <property type="evidence" value="ECO:0007669"/>
    <property type="project" value="TreeGrafter"/>
</dbReference>
<gene>
    <name evidence="5" type="ORF">LCGC14_0919980</name>
</gene>
<dbReference type="GO" id="GO:0043138">
    <property type="term" value="F:3'-5' DNA helicase activity"/>
    <property type="evidence" value="ECO:0007669"/>
    <property type="project" value="TreeGrafter"/>
</dbReference>
<dbReference type="Pfam" id="PF13020">
    <property type="entry name" value="NOV_C"/>
    <property type="match status" value="1"/>
</dbReference>
<protein>
    <recommendedName>
        <fullName evidence="6">DEAD/DEAH box helicase</fullName>
    </recommendedName>
</protein>
<dbReference type="Gene3D" id="3.40.50.300">
    <property type="entry name" value="P-loop containing nucleotide triphosphate hydrolases"/>
    <property type="match status" value="2"/>
</dbReference>
<feature type="domain" description="Helicase C-terminal" evidence="4">
    <location>
        <begin position="922"/>
        <end position="1106"/>
    </location>
</feature>
<reference evidence="5" key="1">
    <citation type="journal article" date="2015" name="Nature">
        <title>Complex archaea that bridge the gap between prokaryotes and eukaryotes.</title>
        <authorList>
            <person name="Spang A."/>
            <person name="Saw J.H."/>
            <person name="Jorgensen S.L."/>
            <person name="Zaremba-Niedzwiedzka K."/>
            <person name="Martijn J."/>
            <person name="Lind A.E."/>
            <person name="van Eijk R."/>
            <person name="Schleper C."/>
            <person name="Guy L."/>
            <person name="Ettema T.J."/>
        </authorList>
    </citation>
    <scope>NUCLEOTIDE SEQUENCE</scope>
</reference>
<keyword evidence="1" id="KW-0547">Nucleotide-binding</keyword>
<dbReference type="PROSITE" id="PS51194">
    <property type="entry name" value="HELICASE_CTER"/>
    <property type="match status" value="1"/>
</dbReference>
<dbReference type="GO" id="GO:0036297">
    <property type="term" value="P:interstrand cross-link repair"/>
    <property type="evidence" value="ECO:0007669"/>
    <property type="project" value="TreeGrafter"/>
</dbReference>
<feature type="domain" description="Helicase ATP-binding" evidence="3">
    <location>
        <begin position="99"/>
        <end position="320"/>
    </location>
</feature>
<accession>A0A0F9NR69</accession>
<dbReference type="SUPFAM" id="SSF52540">
    <property type="entry name" value="P-loop containing nucleoside triphosphate hydrolases"/>
    <property type="match status" value="2"/>
</dbReference>